<organism evidence="4">
    <name type="scientific">Tanacetum cinerariifolium</name>
    <name type="common">Dalmatian daisy</name>
    <name type="synonym">Chrysanthemum cinerariifolium</name>
    <dbReference type="NCBI Taxonomy" id="118510"/>
    <lineage>
        <taxon>Eukaryota</taxon>
        <taxon>Viridiplantae</taxon>
        <taxon>Streptophyta</taxon>
        <taxon>Embryophyta</taxon>
        <taxon>Tracheophyta</taxon>
        <taxon>Spermatophyta</taxon>
        <taxon>Magnoliopsida</taxon>
        <taxon>eudicotyledons</taxon>
        <taxon>Gunneridae</taxon>
        <taxon>Pentapetalae</taxon>
        <taxon>asterids</taxon>
        <taxon>campanulids</taxon>
        <taxon>Asterales</taxon>
        <taxon>Asteraceae</taxon>
        <taxon>Asteroideae</taxon>
        <taxon>Anthemideae</taxon>
        <taxon>Anthemidinae</taxon>
        <taxon>Tanacetum</taxon>
    </lineage>
</organism>
<evidence type="ECO:0000313" key="4">
    <source>
        <dbReference type="EMBL" id="GEU88325.1"/>
    </source>
</evidence>
<keyword evidence="3" id="KW-0472">Membrane</keyword>
<feature type="region of interest" description="Disordered" evidence="2">
    <location>
        <begin position="153"/>
        <end position="191"/>
    </location>
</feature>
<feature type="compositionally biased region" description="Acidic residues" evidence="2">
    <location>
        <begin position="302"/>
        <end position="315"/>
    </location>
</feature>
<evidence type="ECO:0000256" key="3">
    <source>
        <dbReference type="SAM" id="Phobius"/>
    </source>
</evidence>
<dbReference type="EMBL" id="BKCJ010009725">
    <property type="protein sequence ID" value="GEU88325.1"/>
    <property type="molecule type" value="Genomic_DNA"/>
</dbReference>
<feature type="compositionally biased region" description="Basic residues" evidence="2">
    <location>
        <begin position="686"/>
        <end position="701"/>
    </location>
</feature>
<proteinExistence type="predicted"/>
<comment type="caution">
    <text evidence="4">The sequence shown here is derived from an EMBL/GenBank/DDBJ whole genome shotgun (WGS) entry which is preliminary data.</text>
</comment>
<keyword evidence="1" id="KW-0175">Coiled coil</keyword>
<name>A0A6L2NUP4_TANCI</name>
<feature type="coiled-coil region" evidence="1">
    <location>
        <begin position="473"/>
        <end position="500"/>
    </location>
</feature>
<accession>A0A6L2NUP4</accession>
<sequence length="952" mass="108095">MAKNLIPFTHSKQVGFNPEDFILNTNNGVALLYLKHLNKEEYLYEFWYSKKDLENSKVSFSIPTSGIYGELEVNTFRKAIRAHYPSHSSDCVDSPSIDIKIKDAYGDDDVTIHPTQIFSVNNWALKPNQPEGPPFTAHMVAICNVEKPVAFKAPRTSSQTEKKATKGRSSKAPTGSKTDPSRKRKESCLAKDSNLSQPLISTLVDIGMHKKDHQAADGLTSLGVTSEKGAHPQLSSGTDLNVLADKTKYVSDGLKSVLTTPKTRTSKPSKEINFGEIKLEDLAKLVPNVKAVFKDLDSPEDDPIIVVDDSEEDKDEDKNEEIHSTTNDETGDISTSTPPFPSSLPTKLKELPLMFNKLTNEVKELKTQIHGLEIKVLWDLKDLLTKLEEFTMTVASVQAKLKTLDALSSLFLKEEAKAEAARREGEIRKEELIDSLSTEVSTEDNTSEIIPEFKASDLHLADLGINLDRPLSEQDLLDRLNDLENKKRKHADDIHDLFRANKRLKSSIQYEDHPAEFKFEGDNTPIVIQPPFYSTSKLTDYGFKFNNIPLYYNNKSAIALWCNNVQHSRAKHINVRYHFIKEQVENGIVELYFVRTEYQLEDIFTKPLPRERFNFLVEKLGMKSVSPEMLKSLIDNKDAKKQEKMYYPRFTKAIIHHFISKDKSVSMRNRIFMHTVRDDRAEAPKKARKFKKPTSPSKKKTLVVVEEPAEKPIKKPTAKRQSAGVQIRDTPGGSSEGADLESEVPGEPKGKSINISEGLVQNQGFLMCPKRILLRVGMTLGVIVMMIMMINNVVDVDSVQLMMLFYFCSFTSDVVTYGSNSVELTRSTREANIYLLMMKMWDEEYDRINKEMYDDVNVELKDVEPVNKGKRDEDMTHVEQLKAEHEGVSQEVVDLTKEHSSPVDVVEKLKQQYKPQKSAKDIRKVKIEHATKQQETKYTITLFDTAELQEFD</sequence>
<feature type="transmembrane region" description="Helical" evidence="3">
    <location>
        <begin position="772"/>
        <end position="794"/>
    </location>
</feature>
<dbReference type="CDD" id="cd09272">
    <property type="entry name" value="RNase_HI_RT_Ty1"/>
    <property type="match status" value="1"/>
</dbReference>
<evidence type="ECO:0000256" key="1">
    <source>
        <dbReference type="SAM" id="Coils"/>
    </source>
</evidence>
<keyword evidence="3" id="KW-0812">Transmembrane</keyword>
<reference evidence="4" key="1">
    <citation type="journal article" date="2019" name="Sci. Rep.">
        <title>Draft genome of Tanacetum cinerariifolium, the natural source of mosquito coil.</title>
        <authorList>
            <person name="Yamashiro T."/>
            <person name="Shiraishi A."/>
            <person name="Satake H."/>
            <person name="Nakayama K."/>
        </authorList>
    </citation>
    <scope>NUCLEOTIDE SEQUENCE</scope>
</reference>
<dbReference type="AlphaFoldDB" id="A0A6L2NUP4"/>
<keyword evidence="3" id="KW-1133">Transmembrane helix</keyword>
<feature type="region of interest" description="Disordered" evidence="2">
    <location>
        <begin position="302"/>
        <end position="345"/>
    </location>
</feature>
<feature type="region of interest" description="Disordered" evidence="2">
    <location>
        <begin position="679"/>
        <end position="752"/>
    </location>
</feature>
<protein>
    <submittedName>
        <fullName evidence="4">Retrovirus-related Pol polyprotein from transposon TNT 1-94</fullName>
    </submittedName>
</protein>
<evidence type="ECO:0000256" key="2">
    <source>
        <dbReference type="SAM" id="MobiDB-lite"/>
    </source>
</evidence>
<gene>
    <name evidence="4" type="ORF">Tci_060303</name>
</gene>